<organism evidence="3 4">
    <name type="scientific">Tetraparma gracilis</name>
    <dbReference type="NCBI Taxonomy" id="2962635"/>
    <lineage>
        <taxon>Eukaryota</taxon>
        <taxon>Sar</taxon>
        <taxon>Stramenopiles</taxon>
        <taxon>Ochrophyta</taxon>
        <taxon>Bolidophyceae</taxon>
        <taxon>Parmales</taxon>
        <taxon>Triparmaceae</taxon>
        <taxon>Tetraparma</taxon>
    </lineage>
</organism>
<dbReference type="EC" id="3.4.16.-" evidence="2"/>
<proteinExistence type="inferred from homology"/>
<accession>A0ABQ6N4Z0</accession>
<evidence type="ECO:0000256" key="1">
    <source>
        <dbReference type="ARBA" id="ARBA00009431"/>
    </source>
</evidence>
<dbReference type="PANTHER" id="PTHR11802">
    <property type="entry name" value="SERINE PROTEASE FAMILY S10 SERINE CARBOXYPEPTIDASE"/>
    <property type="match status" value="1"/>
</dbReference>
<keyword evidence="2" id="KW-0645">Protease</keyword>
<dbReference type="SUPFAM" id="SSF53474">
    <property type="entry name" value="alpha/beta-Hydrolases"/>
    <property type="match status" value="1"/>
</dbReference>
<sequence length="429" mass="47396">MKFFAAVAALAMPFVAAADYTSAAKDDQNIFYMYVESENAPASDPVVLWTNGGPGCSGLLGLFTEQGPFVPQSDGTVAYNEFAWSKVANMLFVEQPAGVGFSYGSDDDMHTGDDQAAVDNHQLILSFLERFPEVQANPFFITSESYGGHYMPTLAKEIVDNNADGAINFKGFAVGNPYTNAFTNKIAQYTAQYQHGALPAPLFNRWLDKCARRPSLINLENCTYLEGAMMEKMGNGINPYALDYPVCVEDAASSQALTLMHAMHEEGSPAKELLLPVENYEPCAEDFLLAWINTDEVKEAMHAKTGITWGSCSSKVRYSRKDMQKDMAPLYNYLIDGGYGLKILVYSGDDDSVCATSGTDAWIWDLGYETIAGKYWRDWKVDEQVAGYVSHFEDGVMTYATVHGAGHEVPTYKPKQALDLLQKFLSNEW</sequence>
<comment type="similarity">
    <text evidence="1 2">Belongs to the peptidase S10 family.</text>
</comment>
<keyword evidence="4" id="KW-1185">Reference proteome</keyword>
<name>A0ABQ6N4Z0_9STRA</name>
<keyword evidence="2" id="KW-0378">Hydrolase</keyword>
<dbReference type="InterPro" id="IPR018202">
    <property type="entry name" value="Ser_caboxypep_ser_AS"/>
</dbReference>
<dbReference type="PRINTS" id="PR00724">
    <property type="entry name" value="CRBOXYPTASEC"/>
</dbReference>
<feature type="chain" id="PRO_5044962503" description="Carboxypeptidase" evidence="2">
    <location>
        <begin position="18"/>
        <end position="429"/>
    </location>
</feature>
<reference evidence="3 4" key="1">
    <citation type="journal article" date="2023" name="Commun. Biol.">
        <title>Genome analysis of Parmales, the sister group of diatoms, reveals the evolutionary specialization of diatoms from phago-mixotrophs to photoautotrophs.</title>
        <authorList>
            <person name="Ban H."/>
            <person name="Sato S."/>
            <person name="Yoshikawa S."/>
            <person name="Yamada K."/>
            <person name="Nakamura Y."/>
            <person name="Ichinomiya M."/>
            <person name="Sato N."/>
            <person name="Blanc-Mathieu R."/>
            <person name="Endo H."/>
            <person name="Kuwata A."/>
            <person name="Ogata H."/>
        </authorList>
    </citation>
    <scope>NUCLEOTIDE SEQUENCE [LARGE SCALE GENOMIC DNA]</scope>
</reference>
<protein>
    <recommendedName>
        <fullName evidence="2">Carboxypeptidase</fullName>
        <ecNumber evidence="2">3.4.16.-</ecNumber>
    </recommendedName>
</protein>
<dbReference type="InterPro" id="IPR001563">
    <property type="entry name" value="Peptidase_S10"/>
</dbReference>
<dbReference type="Pfam" id="PF00450">
    <property type="entry name" value="Peptidase_S10"/>
    <property type="match status" value="1"/>
</dbReference>
<evidence type="ECO:0000313" key="4">
    <source>
        <dbReference type="Proteomes" id="UP001165060"/>
    </source>
</evidence>
<keyword evidence="2" id="KW-0121">Carboxypeptidase</keyword>
<evidence type="ECO:0000256" key="2">
    <source>
        <dbReference type="RuleBase" id="RU361156"/>
    </source>
</evidence>
<dbReference type="PANTHER" id="PTHR11802:SF201">
    <property type="entry name" value="CARBOXYPEPTIDASE"/>
    <property type="match status" value="1"/>
</dbReference>
<evidence type="ECO:0000313" key="3">
    <source>
        <dbReference type="EMBL" id="GMI40694.1"/>
    </source>
</evidence>
<dbReference type="InterPro" id="IPR029058">
    <property type="entry name" value="AB_hydrolase_fold"/>
</dbReference>
<comment type="caution">
    <text evidence="3">The sequence shown here is derived from an EMBL/GenBank/DDBJ whole genome shotgun (WGS) entry which is preliminary data.</text>
</comment>
<dbReference type="PROSITE" id="PS00131">
    <property type="entry name" value="CARBOXYPEPT_SER_SER"/>
    <property type="match status" value="1"/>
</dbReference>
<dbReference type="Gene3D" id="3.40.50.1820">
    <property type="entry name" value="alpha/beta hydrolase"/>
    <property type="match status" value="1"/>
</dbReference>
<keyword evidence="2" id="KW-0732">Signal</keyword>
<dbReference type="EMBL" id="BRYB01002175">
    <property type="protein sequence ID" value="GMI40694.1"/>
    <property type="molecule type" value="Genomic_DNA"/>
</dbReference>
<gene>
    <name evidence="3" type="ORF">TeGR_g1485</name>
</gene>
<dbReference type="Proteomes" id="UP001165060">
    <property type="component" value="Unassembled WGS sequence"/>
</dbReference>
<feature type="signal peptide" evidence="2">
    <location>
        <begin position="1"/>
        <end position="17"/>
    </location>
</feature>